<sequence>MVEREGYAFYVSFEFDRLPLFCTKCHCIRHEEVACPHAGFEARNQDNQNSKKDPRKSAVMAGAYVAEDNSATAGATGSGSADHDQVGDAAAAGLDPNATMTNAAAHVVDNSAMADGSGATGSVSNDHANQVGDAAAAGLETNAAAAVHGNDGTKAGAGPSQSGGAATINKADDAATVLALELSTKNVAPAAKALASTATPASAAQPDADSAAKAVNVTSKITIEDDKASHKKGRLAKPRNARVKKAQATIAVEGDLLDQKSWTLASILDNAATVHKSPATAIVINNAGAVVHSTESAESEVDSTPQGRCLKSTAEFSDAQINAYLLRSAAKAAKMADKASNSS</sequence>
<protein>
    <recommendedName>
        <fullName evidence="3">Zinc knuckle CX2CX4HX4C domain-containing protein</fullName>
    </recommendedName>
</protein>
<dbReference type="Proteomes" id="UP000075243">
    <property type="component" value="Unassembled WGS sequence"/>
</dbReference>
<reference evidence="1" key="1">
    <citation type="journal article" date="2012" name="Nat. Biotechnol.">
        <title>Draft genome sequence of pigeonpea (Cajanus cajan), an orphan legume crop of resource-poor farmers.</title>
        <authorList>
            <person name="Varshney R.K."/>
            <person name="Chen W."/>
            <person name="Li Y."/>
            <person name="Bharti A.K."/>
            <person name="Saxena R.K."/>
            <person name="Schlueter J.A."/>
            <person name="Donoghue M.T."/>
            <person name="Azam S."/>
            <person name="Fan G."/>
            <person name="Whaley A.M."/>
            <person name="Farmer A.D."/>
            <person name="Sheridan J."/>
            <person name="Iwata A."/>
            <person name="Tuteja R."/>
            <person name="Penmetsa R.V."/>
            <person name="Wu W."/>
            <person name="Upadhyaya H.D."/>
            <person name="Yang S.P."/>
            <person name="Shah T."/>
            <person name="Saxena K.B."/>
            <person name="Michael T."/>
            <person name="McCombie W.R."/>
            <person name="Yang B."/>
            <person name="Zhang G."/>
            <person name="Yang H."/>
            <person name="Wang J."/>
            <person name="Spillane C."/>
            <person name="Cook D.R."/>
            <person name="May G.D."/>
            <person name="Xu X."/>
            <person name="Jackson S.A."/>
        </authorList>
    </citation>
    <scope>NUCLEOTIDE SEQUENCE [LARGE SCALE GENOMIC DNA]</scope>
</reference>
<evidence type="ECO:0008006" key="3">
    <source>
        <dbReference type="Google" id="ProtNLM"/>
    </source>
</evidence>
<keyword evidence="2" id="KW-1185">Reference proteome</keyword>
<evidence type="ECO:0000313" key="1">
    <source>
        <dbReference type="EMBL" id="KYP43988.1"/>
    </source>
</evidence>
<name>A0A151RN79_CAJCA</name>
<accession>A0A151RN79</accession>
<dbReference type="Gramene" id="C.cajan_32435.t">
    <property type="protein sequence ID" value="C.cajan_32435.t.cds1"/>
    <property type="gene ID" value="C.cajan_32435"/>
</dbReference>
<gene>
    <name evidence="1" type="ORF">KK1_034573</name>
</gene>
<dbReference type="EMBL" id="KQ483645">
    <property type="protein sequence ID" value="KYP43988.1"/>
    <property type="molecule type" value="Genomic_DNA"/>
</dbReference>
<evidence type="ECO:0000313" key="2">
    <source>
        <dbReference type="Proteomes" id="UP000075243"/>
    </source>
</evidence>
<proteinExistence type="predicted"/>
<dbReference type="AlphaFoldDB" id="A0A151RN79"/>
<organism evidence="1 2">
    <name type="scientific">Cajanus cajan</name>
    <name type="common">Pigeon pea</name>
    <name type="synonym">Cajanus indicus</name>
    <dbReference type="NCBI Taxonomy" id="3821"/>
    <lineage>
        <taxon>Eukaryota</taxon>
        <taxon>Viridiplantae</taxon>
        <taxon>Streptophyta</taxon>
        <taxon>Embryophyta</taxon>
        <taxon>Tracheophyta</taxon>
        <taxon>Spermatophyta</taxon>
        <taxon>Magnoliopsida</taxon>
        <taxon>eudicotyledons</taxon>
        <taxon>Gunneridae</taxon>
        <taxon>Pentapetalae</taxon>
        <taxon>rosids</taxon>
        <taxon>fabids</taxon>
        <taxon>Fabales</taxon>
        <taxon>Fabaceae</taxon>
        <taxon>Papilionoideae</taxon>
        <taxon>50 kb inversion clade</taxon>
        <taxon>NPAAA clade</taxon>
        <taxon>indigoferoid/millettioid clade</taxon>
        <taxon>Phaseoleae</taxon>
        <taxon>Cajanus</taxon>
    </lineage>
</organism>